<dbReference type="GeneID" id="90610215"/>
<feature type="region of interest" description="Disordered" evidence="1">
    <location>
        <begin position="108"/>
        <end position="201"/>
    </location>
</feature>
<comment type="caution">
    <text evidence="2">The sequence shown here is derived from an EMBL/GenBank/DDBJ whole genome shotgun (WGS) entry which is preliminary data.</text>
</comment>
<dbReference type="SUPFAM" id="SSF47226">
    <property type="entry name" value="Histidine-containing phosphotransfer domain, HPT domain"/>
    <property type="match status" value="1"/>
</dbReference>
<dbReference type="OrthoDB" id="289697at2"/>
<protein>
    <submittedName>
        <fullName evidence="2">Uncharacterized protein</fullName>
    </submittedName>
</protein>
<name>A0A2G1W4B0_9BACT</name>
<dbReference type="AlphaFoldDB" id="A0A2G1W4B0"/>
<dbReference type="GO" id="GO:0000160">
    <property type="term" value="P:phosphorelay signal transduction system"/>
    <property type="evidence" value="ECO:0007669"/>
    <property type="project" value="InterPro"/>
</dbReference>
<proteinExistence type="predicted"/>
<feature type="compositionally biased region" description="Basic and acidic residues" evidence="1">
    <location>
        <begin position="149"/>
        <end position="163"/>
    </location>
</feature>
<feature type="compositionally biased region" description="Acidic residues" evidence="1">
    <location>
        <begin position="176"/>
        <end position="201"/>
    </location>
</feature>
<gene>
    <name evidence="2" type="ORF">CEE69_19605</name>
</gene>
<keyword evidence="3" id="KW-1185">Reference proteome</keyword>
<evidence type="ECO:0000313" key="3">
    <source>
        <dbReference type="Proteomes" id="UP000225740"/>
    </source>
</evidence>
<organism evidence="2 3">
    <name type="scientific">Rhodopirellula bahusiensis</name>
    <dbReference type="NCBI Taxonomy" id="2014065"/>
    <lineage>
        <taxon>Bacteria</taxon>
        <taxon>Pseudomonadati</taxon>
        <taxon>Planctomycetota</taxon>
        <taxon>Planctomycetia</taxon>
        <taxon>Pirellulales</taxon>
        <taxon>Pirellulaceae</taxon>
        <taxon>Rhodopirellula</taxon>
    </lineage>
</organism>
<sequence length="201" mass="22105">MRSSLMDDPSRQDVFAERSLSMLGSFEYQVLQLRTMSDPLDATFVSRALAAIQSIRMEAADLELDAIESTSRDIQTAIQQIAALGNSPNPTTVRKILRQTDRLRQLIETEANEPTGLDDRQTTQNAGSTKTPAPKRVRPPFTPPPAANRLEDLMDEIQIRLDDCLSVEGQTSDTPEPTEDSDLPSADGDESENSGDDVIES</sequence>
<reference evidence="2 3" key="1">
    <citation type="submission" date="2017-06" db="EMBL/GenBank/DDBJ databases">
        <title>Description of Rhodopirellula bahusiensis sp. nov.</title>
        <authorList>
            <person name="Kizina J."/>
            <person name="Harder J."/>
        </authorList>
    </citation>
    <scope>NUCLEOTIDE SEQUENCE [LARGE SCALE GENOMIC DNA]</scope>
    <source>
        <strain evidence="2 3">SWK21</strain>
    </source>
</reference>
<dbReference type="InterPro" id="IPR036641">
    <property type="entry name" value="HPT_dom_sf"/>
</dbReference>
<evidence type="ECO:0000256" key="1">
    <source>
        <dbReference type="SAM" id="MobiDB-lite"/>
    </source>
</evidence>
<dbReference type="Proteomes" id="UP000225740">
    <property type="component" value="Unassembled WGS sequence"/>
</dbReference>
<accession>A0A2G1W4B0</accession>
<dbReference type="RefSeq" id="WP_099262348.1">
    <property type="nucleotide sequence ID" value="NZ_NIZW01000016.1"/>
</dbReference>
<dbReference type="EMBL" id="NIZW01000016">
    <property type="protein sequence ID" value="PHQ33509.1"/>
    <property type="molecule type" value="Genomic_DNA"/>
</dbReference>
<evidence type="ECO:0000313" key="2">
    <source>
        <dbReference type="EMBL" id="PHQ33509.1"/>
    </source>
</evidence>
<feature type="compositionally biased region" description="Polar residues" evidence="1">
    <location>
        <begin position="122"/>
        <end position="131"/>
    </location>
</feature>